<evidence type="ECO:0000256" key="11">
    <source>
        <dbReference type="PIRSR" id="PIRSR000390-2"/>
    </source>
</evidence>
<evidence type="ECO:0000313" key="14">
    <source>
        <dbReference type="Proteomes" id="UP000033109"/>
    </source>
</evidence>
<evidence type="ECO:0000256" key="6">
    <source>
        <dbReference type="ARBA" id="ARBA00037999"/>
    </source>
</evidence>
<evidence type="ECO:0000256" key="1">
    <source>
        <dbReference type="ARBA" id="ARBA00001933"/>
    </source>
</evidence>
<keyword evidence="14" id="KW-1185">Reference proteome</keyword>
<reference evidence="13 14" key="1">
    <citation type="journal article" date="2015" name="Sci. Rep.">
        <title>Unraveling adaptation of Pontibacter korlensis to radiation and infertility in desert through complete genome and comparative transcriptomic analysis.</title>
        <authorList>
            <person name="Dai J."/>
            <person name="Dai W."/>
            <person name="Qiu C."/>
            <person name="Yang Z."/>
            <person name="Zhang Y."/>
            <person name="Zhou M."/>
            <person name="Zhang L."/>
            <person name="Fang C."/>
            <person name="Gao Q."/>
            <person name="Yang Q."/>
            <person name="Li X."/>
            <person name="Wang Z."/>
            <person name="Wang Z."/>
            <person name="Jia Z."/>
            <person name="Chen X."/>
        </authorList>
    </citation>
    <scope>NUCLEOTIDE SEQUENCE [LARGE SCALE GENOMIC DNA]</scope>
    <source>
        <strain evidence="13 14">X14-1T</strain>
    </source>
</reference>
<dbReference type="FunFam" id="3.40.640.10:FF:000090">
    <property type="entry name" value="Pyridoxal phosphate-dependent aminotransferase"/>
    <property type="match status" value="1"/>
</dbReference>
<dbReference type="EMBL" id="CP009621">
    <property type="protein sequence ID" value="AKD01942.1"/>
    <property type="molecule type" value="Genomic_DNA"/>
</dbReference>
<dbReference type="STRING" id="400092.PKOR_00775"/>
<dbReference type="PANTHER" id="PTHR30244">
    <property type="entry name" value="TRANSAMINASE"/>
    <property type="match status" value="1"/>
</dbReference>
<dbReference type="InterPro" id="IPR000653">
    <property type="entry name" value="DegT/StrS_aminotransferase"/>
</dbReference>
<comment type="similarity">
    <text evidence="6 12">Belongs to the DegT/DnrJ/EryC1 family.</text>
</comment>
<dbReference type="OrthoDB" id="9810913at2"/>
<dbReference type="InterPro" id="IPR015421">
    <property type="entry name" value="PyrdxlP-dep_Trfase_major"/>
</dbReference>
<dbReference type="KEGG" id="pko:PKOR_00775"/>
<evidence type="ECO:0000256" key="8">
    <source>
        <dbReference type="ARBA" id="ARBA00066317"/>
    </source>
</evidence>
<comment type="cofactor">
    <cofactor evidence="1">
        <name>pyridoxal 5'-phosphate</name>
        <dbReference type="ChEBI" id="CHEBI:597326"/>
    </cofactor>
</comment>
<dbReference type="PIRSF" id="PIRSF000390">
    <property type="entry name" value="PLP_StrS"/>
    <property type="match status" value="1"/>
</dbReference>
<dbReference type="GO" id="GO:0000271">
    <property type="term" value="P:polysaccharide biosynthetic process"/>
    <property type="evidence" value="ECO:0007669"/>
    <property type="project" value="TreeGrafter"/>
</dbReference>
<gene>
    <name evidence="13" type="ORF">PKOR_00775</name>
</gene>
<dbReference type="GO" id="GO:0030170">
    <property type="term" value="F:pyridoxal phosphate binding"/>
    <property type="evidence" value="ECO:0007669"/>
    <property type="project" value="TreeGrafter"/>
</dbReference>
<evidence type="ECO:0000256" key="9">
    <source>
        <dbReference type="ARBA" id="ARBA00074221"/>
    </source>
</evidence>
<dbReference type="AlphaFoldDB" id="A0A0E3UUP4"/>
<dbReference type="RefSeq" id="WP_046308647.1">
    <property type="nucleotide sequence ID" value="NZ_CBCSCY010000044.1"/>
</dbReference>
<evidence type="ECO:0000256" key="2">
    <source>
        <dbReference type="ARBA" id="ARBA00005125"/>
    </source>
</evidence>
<dbReference type="EC" id="2.6.1.102" evidence="8"/>
<keyword evidence="3 13" id="KW-0032">Aminotransferase</keyword>
<dbReference type="InterPro" id="IPR015422">
    <property type="entry name" value="PyrdxlP-dep_Trfase_small"/>
</dbReference>
<evidence type="ECO:0000256" key="3">
    <source>
        <dbReference type="ARBA" id="ARBA00022576"/>
    </source>
</evidence>
<name>A0A0E3UUP4_9BACT</name>
<evidence type="ECO:0000256" key="4">
    <source>
        <dbReference type="ARBA" id="ARBA00022679"/>
    </source>
</evidence>
<dbReference type="Pfam" id="PF01041">
    <property type="entry name" value="DegT_DnrJ_EryC1"/>
    <property type="match status" value="1"/>
</dbReference>
<evidence type="ECO:0000256" key="10">
    <source>
        <dbReference type="PIRSR" id="PIRSR000390-1"/>
    </source>
</evidence>
<dbReference type="Gene3D" id="3.90.1150.10">
    <property type="entry name" value="Aspartate Aminotransferase, domain 1"/>
    <property type="match status" value="1"/>
</dbReference>
<sequence>MNEKIWLSSPHMGENEFKYVKEAFDTNWIAPLGPHVDGFERDLASYLGEGVHVAALSSGTAALHLALIILGVQAGDEVICQSMTFSASANPIAYQGAIPVFVDSEEDTWNMSPEFLKAAIQDRIVKGKKPKAIIVVHLYGMPAQMDKIMAIADKYEIPVVEDAAEALGSSYKGQKLGTFGAMSILSFNGNKIITTSGGGALVSKNEEWIRKSRFLATQARDAAPHYQHSQIGYNYRMSNICAGIGRGQMEVLPQRVEKRRSNYSFYKEAFAEIDAIQFADEPSADYYSNRWLSTILVESGGGMTREDIRLHLEKDNIETRPLWKPMHLQPIFADAPFYGDGTSERLFENGLCLPSGSNLTDENLHRVISELKSLYKSAKV</sequence>
<proteinExistence type="inferred from homology"/>
<dbReference type="PATRIC" id="fig|400092.3.peg.180"/>
<comment type="pathway">
    <text evidence="2">Bacterial outer membrane biogenesis; LPS O-antigen biosynthesis.</text>
</comment>
<protein>
    <recommendedName>
        <fullName evidence="9">GDP-perosamine synthase</fullName>
        <ecNumber evidence="8">2.6.1.102</ecNumber>
    </recommendedName>
</protein>
<keyword evidence="5 11" id="KW-0663">Pyridoxal phosphate</keyword>
<keyword evidence="4 13" id="KW-0808">Transferase</keyword>
<feature type="modified residue" description="N6-(pyridoxal phosphate)lysine" evidence="11">
    <location>
        <position position="191"/>
    </location>
</feature>
<evidence type="ECO:0000313" key="13">
    <source>
        <dbReference type="EMBL" id="AKD01942.1"/>
    </source>
</evidence>
<evidence type="ECO:0000256" key="5">
    <source>
        <dbReference type="ARBA" id="ARBA00022898"/>
    </source>
</evidence>
<dbReference type="Proteomes" id="UP000033109">
    <property type="component" value="Chromosome"/>
</dbReference>
<dbReference type="SUPFAM" id="SSF53383">
    <property type="entry name" value="PLP-dependent transferases"/>
    <property type="match status" value="1"/>
</dbReference>
<dbReference type="GO" id="GO:0102933">
    <property type="term" value="F:GDP-4-dehydro-6-deoxy-D-mannose-4-aminotransferase activity"/>
    <property type="evidence" value="ECO:0007669"/>
    <property type="project" value="UniProtKB-EC"/>
</dbReference>
<accession>A0A0E3UUP4</accession>
<evidence type="ECO:0000256" key="12">
    <source>
        <dbReference type="RuleBase" id="RU004508"/>
    </source>
</evidence>
<comment type="catalytic activity">
    <reaction evidence="7">
        <text>GDP-alpha-D-perosamine + 2-oxoglutarate = GDP-4-dehydro-alpha-D-rhamnose + L-glutamate</text>
        <dbReference type="Rhea" id="RHEA:36779"/>
        <dbReference type="ChEBI" id="CHEBI:16810"/>
        <dbReference type="ChEBI" id="CHEBI:29985"/>
        <dbReference type="ChEBI" id="CHEBI:57964"/>
        <dbReference type="ChEBI" id="CHEBI:73996"/>
        <dbReference type="EC" id="2.6.1.102"/>
    </reaction>
</comment>
<organism evidence="13 14">
    <name type="scientific">Pontibacter korlensis</name>
    <dbReference type="NCBI Taxonomy" id="400092"/>
    <lineage>
        <taxon>Bacteria</taxon>
        <taxon>Pseudomonadati</taxon>
        <taxon>Bacteroidota</taxon>
        <taxon>Cytophagia</taxon>
        <taxon>Cytophagales</taxon>
        <taxon>Hymenobacteraceae</taxon>
        <taxon>Pontibacter</taxon>
    </lineage>
</organism>
<dbReference type="Gene3D" id="3.40.640.10">
    <property type="entry name" value="Type I PLP-dependent aspartate aminotransferase-like (Major domain)"/>
    <property type="match status" value="1"/>
</dbReference>
<dbReference type="CDD" id="cd00616">
    <property type="entry name" value="AHBA_syn"/>
    <property type="match status" value="1"/>
</dbReference>
<dbReference type="InterPro" id="IPR015424">
    <property type="entry name" value="PyrdxlP-dep_Trfase"/>
</dbReference>
<evidence type="ECO:0000256" key="7">
    <source>
        <dbReference type="ARBA" id="ARBA00051587"/>
    </source>
</evidence>
<dbReference type="HOGENOM" id="CLU_033332_2_1_10"/>
<dbReference type="PANTHER" id="PTHR30244:SF34">
    <property type="entry name" value="DTDP-4-AMINO-4,6-DIDEOXYGALACTOSE TRANSAMINASE"/>
    <property type="match status" value="1"/>
</dbReference>
<feature type="active site" description="Proton acceptor" evidence="10">
    <location>
        <position position="191"/>
    </location>
</feature>